<dbReference type="GO" id="GO:0017061">
    <property type="term" value="F:S-methyl-5-thioadenosine phosphorylase activity"/>
    <property type="evidence" value="ECO:0007669"/>
    <property type="project" value="UniProtKB-EC"/>
</dbReference>
<dbReference type="Proteomes" id="UP000199520">
    <property type="component" value="Unassembled WGS sequence"/>
</dbReference>
<accession>A0A1I4K3W3</accession>
<evidence type="ECO:0000256" key="9">
    <source>
        <dbReference type="ARBA" id="ARBA00048968"/>
    </source>
</evidence>
<dbReference type="STRING" id="1123291.SAMN04490355_1015105"/>
<keyword evidence="7" id="KW-0862">Zinc</keyword>
<protein>
    <recommendedName>
        <fullName evidence="11">Purine nucleoside phosphorylase</fullName>
    </recommendedName>
</protein>
<dbReference type="RefSeq" id="WP_245754909.1">
    <property type="nucleotide sequence ID" value="NZ_FOTS01000015.1"/>
</dbReference>
<gene>
    <name evidence="12" type="ORF">SAMN04490355_1015105</name>
</gene>
<evidence type="ECO:0000313" key="12">
    <source>
        <dbReference type="EMBL" id="SFL73468.1"/>
    </source>
</evidence>
<evidence type="ECO:0000256" key="3">
    <source>
        <dbReference type="ARBA" id="ARBA00007353"/>
    </source>
</evidence>
<comment type="function">
    <text evidence="2">Purine nucleoside enzyme that catalyzes the phosphorolysis of adenosine and inosine nucleosides, yielding D-ribose 1-phosphate and the respective free bases, adenine and hypoxanthine. Also catalyzes the phosphorolysis of S-methyl-5'-thioadenosine into adenine and S-methyl-5-thio-alpha-D-ribose 1-phosphate. Also has adenosine deaminase activity.</text>
</comment>
<dbReference type="PANTHER" id="PTHR30616:SF2">
    <property type="entry name" value="PURINE NUCLEOSIDE PHOSPHORYLASE LACC1"/>
    <property type="match status" value="1"/>
</dbReference>
<dbReference type="NCBIfam" id="TIGR00726">
    <property type="entry name" value="peptidoglycan editing factor PgeF"/>
    <property type="match status" value="1"/>
</dbReference>
<evidence type="ECO:0000256" key="8">
    <source>
        <dbReference type="ARBA" id="ARBA00047989"/>
    </source>
</evidence>
<dbReference type="GO" id="GO:0005507">
    <property type="term" value="F:copper ion binding"/>
    <property type="evidence" value="ECO:0007669"/>
    <property type="project" value="TreeGrafter"/>
</dbReference>
<dbReference type="AlphaFoldDB" id="A0A1I4K3W3"/>
<keyword evidence="5" id="KW-0479">Metal-binding</keyword>
<dbReference type="EMBL" id="FOTS01000015">
    <property type="protein sequence ID" value="SFL73468.1"/>
    <property type="molecule type" value="Genomic_DNA"/>
</dbReference>
<comment type="catalytic activity">
    <reaction evidence="10">
        <text>S-methyl-5'-thioadenosine + phosphate = 5-(methylsulfanyl)-alpha-D-ribose 1-phosphate + adenine</text>
        <dbReference type="Rhea" id="RHEA:11852"/>
        <dbReference type="ChEBI" id="CHEBI:16708"/>
        <dbReference type="ChEBI" id="CHEBI:17509"/>
        <dbReference type="ChEBI" id="CHEBI:43474"/>
        <dbReference type="ChEBI" id="CHEBI:58533"/>
        <dbReference type="EC" id="2.4.2.28"/>
    </reaction>
    <physiologicalReaction direction="left-to-right" evidence="10">
        <dbReference type="Rhea" id="RHEA:11853"/>
    </physiologicalReaction>
</comment>
<proteinExistence type="inferred from homology"/>
<dbReference type="Pfam" id="PF02578">
    <property type="entry name" value="Cu-oxidase_4"/>
    <property type="match status" value="1"/>
</dbReference>
<dbReference type="GO" id="GO:0016787">
    <property type="term" value="F:hydrolase activity"/>
    <property type="evidence" value="ECO:0007669"/>
    <property type="project" value="UniProtKB-KW"/>
</dbReference>
<evidence type="ECO:0000256" key="11">
    <source>
        <dbReference type="RuleBase" id="RU361274"/>
    </source>
</evidence>
<comment type="catalytic activity">
    <reaction evidence="9">
        <text>adenosine + phosphate = alpha-D-ribose 1-phosphate + adenine</text>
        <dbReference type="Rhea" id="RHEA:27642"/>
        <dbReference type="ChEBI" id="CHEBI:16335"/>
        <dbReference type="ChEBI" id="CHEBI:16708"/>
        <dbReference type="ChEBI" id="CHEBI:43474"/>
        <dbReference type="ChEBI" id="CHEBI:57720"/>
        <dbReference type="EC" id="2.4.2.1"/>
    </reaction>
    <physiologicalReaction direction="left-to-right" evidence="9">
        <dbReference type="Rhea" id="RHEA:27643"/>
    </physiologicalReaction>
</comment>
<dbReference type="InterPro" id="IPR038371">
    <property type="entry name" value="Cu_polyphenol_OxRdtase_sf"/>
</dbReference>
<comment type="catalytic activity">
    <reaction evidence="8">
        <text>adenosine + H2O + H(+) = inosine + NH4(+)</text>
        <dbReference type="Rhea" id="RHEA:24408"/>
        <dbReference type="ChEBI" id="CHEBI:15377"/>
        <dbReference type="ChEBI" id="CHEBI:15378"/>
        <dbReference type="ChEBI" id="CHEBI:16335"/>
        <dbReference type="ChEBI" id="CHEBI:17596"/>
        <dbReference type="ChEBI" id="CHEBI:28938"/>
        <dbReference type="EC" id="3.5.4.4"/>
    </reaction>
    <physiologicalReaction direction="left-to-right" evidence="8">
        <dbReference type="Rhea" id="RHEA:24409"/>
    </physiologicalReaction>
</comment>
<evidence type="ECO:0000256" key="10">
    <source>
        <dbReference type="ARBA" id="ARBA00049893"/>
    </source>
</evidence>
<evidence type="ECO:0000256" key="2">
    <source>
        <dbReference type="ARBA" id="ARBA00003215"/>
    </source>
</evidence>
<dbReference type="InterPro" id="IPR011324">
    <property type="entry name" value="Cytotoxic_necrot_fac-like_cat"/>
</dbReference>
<dbReference type="PANTHER" id="PTHR30616">
    <property type="entry name" value="UNCHARACTERIZED PROTEIN YFIH"/>
    <property type="match status" value="1"/>
</dbReference>
<sequence length="273" mass="30116">MLERFILNYGTSGQWYGTFTHFSALAIKHGISSRFGGVSKPPFRSLNVALHTGDCDESVIINRQLFCQGIGIHSKHIVTAQQLHTDHIAVVTQEEEGRGAGSYEDAIPNTDALITNVPGIPLMLFFADCVPVLIVDPVQRAIGAVHAGWRGTVERIAQKTILSMQSNFGTKPEDCLVGIAPSIGPCCYVVDEIVINKLKKQFNNWEELIEKTEEKDKWYFDLWKANVHQLKEIGVKGSNVVTSGVCTACNHELFFSYRKENGATGRIGAVIVL</sequence>
<organism evidence="12 13">
    <name type="scientific">Pelosinus propionicus DSM 13327</name>
    <dbReference type="NCBI Taxonomy" id="1123291"/>
    <lineage>
        <taxon>Bacteria</taxon>
        <taxon>Bacillati</taxon>
        <taxon>Bacillota</taxon>
        <taxon>Negativicutes</taxon>
        <taxon>Selenomonadales</taxon>
        <taxon>Sporomusaceae</taxon>
        <taxon>Pelosinus</taxon>
    </lineage>
</organism>
<dbReference type="Gene3D" id="3.60.140.10">
    <property type="entry name" value="CNF1/YfiH-like putative cysteine hydrolases"/>
    <property type="match status" value="1"/>
</dbReference>
<dbReference type="SUPFAM" id="SSF64438">
    <property type="entry name" value="CNF1/YfiH-like putative cysteine hydrolases"/>
    <property type="match status" value="1"/>
</dbReference>
<evidence type="ECO:0000256" key="4">
    <source>
        <dbReference type="ARBA" id="ARBA00022679"/>
    </source>
</evidence>
<evidence type="ECO:0000256" key="5">
    <source>
        <dbReference type="ARBA" id="ARBA00022723"/>
    </source>
</evidence>
<keyword evidence="13" id="KW-1185">Reference proteome</keyword>
<evidence type="ECO:0000256" key="6">
    <source>
        <dbReference type="ARBA" id="ARBA00022801"/>
    </source>
</evidence>
<comment type="similarity">
    <text evidence="3 11">Belongs to the purine nucleoside phosphorylase YfiH/LACC1 family.</text>
</comment>
<reference evidence="13" key="1">
    <citation type="submission" date="2016-10" db="EMBL/GenBank/DDBJ databases">
        <authorList>
            <person name="Varghese N."/>
            <person name="Submissions S."/>
        </authorList>
    </citation>
    <scope>NUCLEOTIDE SEQUENCE [LARGE SCALE GENOMIC DNA]</scope>
    <source>
        <strain evidence="13">DSM 13327</strain>
    </source>
</reference>
<evidence type="ECO:0000256" key="1">
    <source>
        <dbReference type="ARBA" id="ARBA00000553"/>
    </source>
</evidence>
<evidence type="ECO:0000256" key="7">
    <source>
        <dbReference type="ARBA" id="ARBA00022833"/>
    </source>
</evidence>
<name>A0A1I4K3W3_9FIRM</name>
<evidence type="ECO:0000313" key="13">
    <source>
        <dbReference type="Proteomes" id="UP000199520"/>
    </source>
</evidence>
<comment type="catalytic activity">
    <reaction evidence="1">
        <text>inosine + phosphate = alpha-D-ribose 1-phosphate + hypoxanthine</text>
        <dbReference type="Rhea" id="RHEA:27646"/>
        <dbReference type="ChEBI" id="CHEBI:17368"/>
        <dbReference type="ChEBI" id="CHEBI:17596"/>
        <dbReference type="ChEBI" id="CHEBI:43474"/>
        <dbReference type="ChEBI" id="CHEBI:57720"/>
        <dbReference type="EC" id="2.4.2.1"/>
    </reaction>
    <physiologicalReaction direction="left-to-right" evidence="1">
        <dbReference type="Rhea" id="RHEA:27647"/>
    </physiologicalReaction>
</comment>
<dbReference type="CDD" id="cd16833">
    <property type="entry name" value="YfiH"/>
    <property type="match status" value="1"/>
</dbReference>
<dbReference type="InterPro" id="IPR003730">
    <property type="entry name" value="Cu_polyphenol_OxRdtase"/>
</dbReference>
<keyword evidence="4" id="KW-0808">Transferase</keyword>
<keyword evidence="6" id="KW-0378">Hydrolase</keyword>